<dbReference type="Gene3D" id="3.40.50.620">
    <property type="entry name" value="HUPs"/>
    <property type="match status" value="1"/>
</dbReference>
<dbReference type="CDD" id="cd02064">
    <property type="entry name" value="FAD_synthetase_N"/>
    <property type="match status" value="1"/>
</dbReference>
<dbReference type="AlphaFoldDB" id="A0A6L9W328"/>
<dbReference type="UniPathway" id="UPA00277">
    <property type="reaction ID" value="UER00407"/>
</dbReference>
<comment type="caution">
    <text evidence="12">The sequence shown here is derived from an EMBL/GenBank/DDBJ whole genome shotgun (WGS) entry which is preliminary data.</text>
</comment>
<name>A0A6L9W328_9ACTN</name>
<evidence type="ECO:0000256" key="4">
    <source>
        <dbReference type="ARBA" id="ARBA00022643"/>
    </source>
</evidence>
<dbReference type="InterPro" id="IPR015864">
    <property type="entry name" value="FAD_synthase"/>
</dbReference>
<dbReference type="EMBL" id="JAAGWG010000016">
    <property type="protein sequence ID" value="NEK86475.1"/>
    <property type="molecule type" value="Genomic_DNA"/>
</dbReference>
<evidence type="ECO:0000256" key="3">
    <source>
        <dbReference type="ARBA" id="ARBA00022630"/>
    </source>
</evidence>
<evidence type="ECO:0000313" key="12">
    <source>
        <dbReference type="EMBL" id="NEK86475.1"/>
    </source>
</evidence>
<comment type="catalytic activity">
    <reaction evidence="10">
        <text>FMN + ATP + H(+) = FAD + diphosphate</text>
        <dbReference type="Rhea" id="RHEA:17237"/>
        <dbReference type="ChEBI" id="CHEBI:15378"/>
        <dbReference type="ChEBI" id="CHEBI:30616"/>
        <dbReference type="ChEBI" id="CHEBI:33019"/>
        <dbReference type="ChEBI" id="CHEBI:57692"/>
        <dbReference type="ChEBI" id="CHEBI:58210"/>
        <dbReference type="EC" id="2.7.7.2"/>
    </reaction>
</comment>
<organism evidence="12 13">
    <name type="scientific">Blastococcus saxobsidens</name>
    <dbReference type="NCBI Taxonomy" id="138336"/>
    <lineage>
        <taxon>Bacteria</taxon>
        <taxon>Bacillati</taxon>
        <taxon>Actinomycetota</taxon>
        <taxon>Actinomycetes</taxon>
        <taxon>Geodermatophilales</taxon>
        <taxon>Geodermatophilaceae</taxon>
        <taxon>Blastococcus</taxon>
    </lineage>
</organism>
<evidence type="ECO:0000256" key="2">
    <source>
        <dbReference type="ARBA" id="ARBA00012393"/>
    </source>
</evidence>
<feature type="domain" description="FAD synthetase" evidence="11">
    <location>
        <begin position="15"/>
        <end position="137"/>
    </location>
</feature>
<proteinExistence type="predicted"/>
<keyword evidence="8" id="KW-0274">FAD</keyword>
<comment type="pathway">
    <text evidence="1">Cofactor biosynthesis; FAD biosynthesis; FAD from FMN: step 1/1.</text>
</comment>
<dbReference type="SUPFAM" id="SSF52374">
    <property type="entry name" value="Nucleotidylyl transferase"/>
    <property type="match status" value="1"/>
</dbReference>
<evidence type="ECO:0000256" key="7">
    <source>
        <dbReference type="ARBA" id="ARBA00022741"/>
    </source>
</evidence>
<keyword evidence="7" id="KW-0547">Nucleotide-binding</keyword>
<dbReference type="EC" id="2.7.7.2" evidence="2"/>
<reference evidence="12 13" key="1">
    <citation type="submission" date="2019-12" db="EMBL/GenBank/DDBJ databases">
        <title>the WGS of Blastococcus saxobsidens 67B17.</title>
        <authorList>
            <person name="Jiang Z."/>
        </authorList>
    </citation>
    <scope>NUCLEOTIDE SEQUENCE [LARGE SCALE GENOMIC DNA]</scope>
    <source>
        <strain evidence="12 13">67B17</strain>
    </source>
</reference>
<dbReference type="GO" id="GO:0003919">
    <property type="term" value="F:FMN adenylyltransferase activity"/>
    <property type="evidence" value="ECO:0007669"/>
    <property type="project" value="UniProtKB-EC"/>
</dbReference>
<gene>
    <name evidence="12" type="ORF">GCU60_12020</name>
</gene>
<protein>
    <recommendedName>
        <fullName evidence="2">FAD synthase</fullName>
        <ecNumber evidence="2">2.7.7.2</ecNumber>
    </recommendedName>
</protein>
<dbReference type="Pfam" id="PF06574">
    <property type="entry name" value="FAD_syn"/>
    <property type="match status" value="1"/>
</dbReference>
<sequence length="268" mass="27971">MRVNTNPGALPRVPRAVALGTFDGVHCGHRGLVARAYGTGLVPTVVTFDPHPRRVLGRAVSLITTLDRRFELLADAGAADVLVAAFTEEVARMSAEDWAEQVLRPIGTERVIVGEGFRFGVRAAGDADTLRRLGFAVDELPLQAGASSSRIRAHIAAGELAAAAGLLGRPFELEGRATMAPQPGRVHISPEPGTAVPAPGIYAGRALGWPVLATVAGDGPVEVRVAAPVAVRCPVLLRVELPCDAVTSPPGPSRLGRLSHPFVYGMAS</sequence>
<keyword evidence="9" id="KW-0067">ATP-binding</keyword>
<evidence type="ECO:0000256" key="10">
    <source>
        <dbReference type="ARBA" id="ARBA00049494"/>
    </source>
</evidence>
<dbReference type="GO" id="GO:0005524">
    <property type="term" value="F:ATP binding"/>
    <property type="evidence" value="ECO:0007669"/>
    <property type="project" value="UniProtKB-KW"/>
</dbReference>
<accession>A0A6L9W328</accession>
<evidence type="ECO:0000259" key="11">
    <source>
        <dbReference type="Pfam" id="PF06574"/>
    </source>
</evidence>
<dbReference type="Proteomes" id="UP000479241">
    <property type="component" value="Unassembled WGS sequence"/>
</dbReference>
<keyword evidence="3" id="KW-0285">Flavoprotein</keyword>
<evidence type="ECO:0000256" key="5">
    <source>
        <dbReference type="ARBA" id="ARBA00022679"/>
    </source>
</evidence>
<evidence type="ECO:0000256" key="1">
    <source>
        <dbReference type="ARBA" id="ARBA00004726"/>
    </source>
</evidence>
<evidence type="ECO:0000256" key="9">
    <source>
        <dbReference type="ARBA" id="ARBA00022840"/>
    </source>
</evidence>
<keyword evidence="4" id="KW-0288">FMN</keyword>
<keyword evidence="5" id="KW-0808">Transferase</keyword>
<evidence type="ECO:0000313" key="13">
    <source>
        <dbReference type="Proteomes" id="UP000479241"/>
    </source>
</evidence>
<evidence type="ECO:0000256" key="8">
    <source>
        <dbReference type="ARBA" id="ARBA00022827"/>
    </source>
</evidence>
<dbReference type="GO" id="GO:0009231">
    <property type="term" value="P:riboflavin biosynthetic process"/>
    <property type="evidence" value="ECO:0007669"/>
    <property type="project" value="InterPro"/>
</dbReference>
<dbReference type="GO" id="GO:0006747">
    <property type="term" value="P:FAD biosynthetic process"/>
    <property type="evidence" value="ECO:0007669"/>
    <property type="project" value="UniProtKB-UniPathway"/>
</dbReference>
<dbReference type="InterPro" id="IPR014729">
    <property type="entry name" value="Rossmann-like_a/b/a_fold"/>
</dbReference>
<evidence type="ECO:0000256" key="6">
    <source>
        <dbReference type="ARBA" id="ARBA00022695"/>
    </source>
</evidence>
<keyword evidence="6" id="KW-0548">Nucleotidyltransferase</keyword>